<gene>
    <name evidence="1" type="ORF">B0I27_11739</name>
</gene>
<dbReference type="Proteomes" id="UP000238034">
    <property type="component" value="Unassembled WGS sequence"/>
</dbReference>
<accession>A0A2T0TQY6</accession>
<evidence type="ECO:0000313" key="1">
    <source>
        <dbReference type="EMBL" id="PRY48051.1"/>
    </source>
</evidence>
<dbReference type="EMBL" id="PVTH01000017">
    <property type="protein sequence ID" value="PRY48051.1"/>
    <property type="molecule type" value="Genomic_DNA"/>
</dbReference>
<reference evidence="1 2" key="1">
    <citation type="submission" date="2018-03" db="EMBL/GenBank/DDBJ databases">
        <title>Genomic Encyclopedia of Type Strains, Phase III (KMG-III): the genomes of soil and plant-associated and newly described type strains.</title>
        <authorList>
            <person name="Whitman W."/>
        </authorList>
    </citation>
    <scope>NUCLEOTIDE SEQUENCE [LARGE SCALE GENOMIC DNA]</scope>
    <source>
        <strain evidence="1 2">CGMCC 1.9313</strain>
    </source>
</reference>
<sequence length="298" mass="34838">MSAFLFIKVELADENYADINPPFKRKRRLKIGTFKVTSNGYKLGERFLKIIFDNALKQKVEEIYVTIFDKRQEQVRLIKLLEEWGFNFHGTKTTVNGDEVLFVKKFVKGKADPANPKKTYPFLQWDSSFFIVPIYPEYHTELFPDSMLRTESAMDFVENKPHRNAVSKVYISRSYERRLDPGDLIVFYRTGGVYGGVATTVGIVESVVTDIPDEATFVALCRKRSVFTDDELKEHWNFKKNNRPFIVNFLYSFSYAKRPTLKWLNEKGIIPNVLDMPRGFRRISKEDFITIAEYSRNV</sequence>
<dbReference type="AlphaFoldDB" id="A0A2T0TQY6"/>
<name>A0A2T0TQY6_9SPHI</name>
<organism evidence="1 2">
    <name type="scientific">Arcticibacter pallidicorallinus</name>
    <dbReference type="NCBI Taxonomy" id="1259464"/>
    <lineage>
        <taxon>Bacteria</taxon>
        <taxon>Pseudomonadati</taxon>
        <taxon>Bacteroidota</taxon>
        <taxon>Sphingobacteriia</taxon>
        <taxon>Sphingobacteriales</taxon>
        <taxon>Sphingobacteriaceae</taxon>
        <taxon>Arcticibacter</taxon>
    </lineage>
</organism>
<proteinExistence type="predicted"/>
<comment type="caution">
    <text evidence="1">The sequence shown here is derived from an EMBL/GenBank/DDBJ whole genome shotgun (WGS) entry which is preliminary data.</text>
</comment>
<evidence type="ECO:0000313" key="2">
    <source>
        <dbReference type="Proteomes" id="UP000238034"/>
    </source>
</evidence>
<evidence type="ECO:0008006" key="3">
    <source>
        <dbReference type="Google" id="ProtNLM"/>
    </source>
</evidence>
<protein>
    <recommendedName>
        <fullName evidence="3">EVE domain-containing protein</fullName>
    </recommendedName>
</protein>
<keyword evidence="2" id="KW-1185">Reference proteome</keyword>